<dbReference type="EMBL" id="VCHE01000039">
    <property type="protein sequence ID" value="KAB2574760.1"/>
    <property type="molecule type" value="Genomic_DNA"/>
</dbReference>
<gene>
    <name evidence="1" type="ORF">DBV05_g6534</name>
</gene>
<dbReference type="Pfam" id="PF07081">
    <property type="entry name" value="DUF1349"/>
    <property type="match status" value="1"/>
</dbReference>
<dbReference type="PANTHER" id="PTHR35332">
    <property type="entry name" value="REGULATION OF ENOLASE PROTEIN 1"/>
    <property type="match status" value="1"/>
</dbReference>
<dbReference type="PANTHER" id="PTHR35332:SF2">
    <property type="entry name" value="REGULATION OF ENOLASE PROTEIN 1"/>
    <property type="match status" value="1"/>
</dbReference>
<dbReference type="Proteomes" id="UP000325902">
    <property type="component" value="Unassembled WGS sequence"/>
</dbReference>
<dbReference type="Gene3D" id="2.60.120.200">
    <property type="match status" value="1"/>
</dbReference>
<evidence type="ECO:0000313" key="2">
    <source>
        <dbReference type="Proteomes" id="UP000325902"/>
    </source>
</evidence>
<sequence>MASDKFTITAAPGTDIWRKPPSTNRYYLPPYLIAMLQWHLHPTFNAPTHPLLPSGPVPLRTFQRARLTFSGPWTTQYDQAGLLLHLTKPNASASASEQQAQQQDRWLKTGIEFYLHRPYLSTVATQSYADWSVTPPAASTPNNATGPVTIEARRETDALGTSLWVYQLVLGADGEEAERWPLRECTWWFAEEGDWNVDVRAMAARPAEKGSVVGAEGLVVEFEGAEVEVK</sequence>
<protein>
    <submittedName>
        <fullName evidence="1">Uncharacterized protein</fullName>
    </submittedName>
</protein>
<dbReference type="InterPro" id="IPR009784">
    <property type="entry name" value="DUF1349"/>
</dbReference>
<comment type="caution">
    <text evidence="1">The sequence shown here is derived from an EMBL/GenBank/DDBJ whole genome shotgun (WGS) entry which is preliminary data.</text>
</comment>
<reference evidence="1 2" key="1">
    <citation type="journal article" date="2019" name="Sci. Rep.">
        <title>A multi-omics analysis of the grapevine pathogen Lasiodiplodia theobromae reveals that temperature affects the expression of virulence- and pathogenicity-related genes.</title>
        <authorList>
            <person name="Felix C."/>
            <person name="Meneses R."/>
            <person name="Goncalves M.F.M."/>
            <person name="Tilleman L."/>
            <person name="Duarte A.S."/>
            <person name="Jorrin-Novo J.V."/>
            <person name="Van de Peer Y."/>
            <person name="Deforce D."/>
            <person name="Van Nieuwerburgh F."/>
            <person name="Esteves A.C."/>
            <person name="Alves A."/>
        </authorList>
    </citation>
    <scope>NUCLEOTIDE SEQUENCE [LARGE SCALE GENOMIC DNA]</scope>
    <source>
        <strain evidence="1 2">LA-SOL3</strain>
    </source>
</reference>
<evidence type="ECO:0000313" key="1">
    <source>
        <dbReference type="EMBL" id="KAB2574760.1"/>
    </source>
</evidence>
<dbReference type="OrthoDB" id="42525at2759"/>
<keyword evidence="2" id="KW-1185">Reference proteome</keyword>
<dbReference type="AlphaFoldDB" id="A0A5N5DBI7"/>
<accession>A0A5N5DBI7</accession>
<name>A0A5N5DBI7_9PEZI</name>
<organism evidence="1 2">
    <name type="scientific">Lasiodiplodia theobromae</name>
    <dbReference type="NCBI Taxonomy" id="45133"/>
    <lineage>
        <taxon>Eukaryota</taxon>
        <taxon>Fungi</taxon>
        <taxon>Dikarya</taxon>
        <taxon>Ascomycota</taxon>
        <taxon>Pezizomycotina</taxon>
        <taxon>Dothideomycetes</taxon>
        <taxon>Dothideomycetes incertae sedis</taxon>
        <taxon>Botryosphaeriales</taxon>
        <taxon>Botryosphaeriaceae</taxon>
        <taxon>Lasiodiplodia</taxon>
    </lineage>
</organism>
<proteinExistence type="predicted"/>